<sequence>MESFTSLFPGNQFRSRLLVFLVLILAACGGGGGSSSTTSVPSVTGNSFAPATGPGDTMGYVPYSAGNKWFYNATTNDPTAPAPSSFVTSLINGTKSVLGVTATVLTQQDTSTPGTSLDNYYYLSLGGLTYVGNNDTTDLITPRIVPYAQLLFPVQTGRVSSVTGTNLPFGYDGIGNPITLNITQTIDNVAIEAVSVSAGIFSNAMKQVSTISGTAHDAALGQSIDISGTATDWLVPGIGLVKQTSSTTINTTTINTSQEMRGYAVNGLFHGLGLPLPLASGLAAGDSNLQSPGAPGVASDGTHFLVVSGTSNSGPILGQIMDSQGALLQTISLAAGATPMVAFDGTNYWVSFSNDSVAGVGCHAQRVSASGVVLDSSPLVVSATSFCGSQQRMAFGGSNGLIVYSHYNLSTFHHDLYGALLNPNGTVGTEFPIVADTNDHLFPVVAFGGTNYLVVWEQGSATTPAANSLYAARISQTGTIVDVPALPVSTNTTGQYSASIAFDGSNYLIGWLDLRAQTGSGVPGIVHPDVYVNRMSPSGALLNGAATGGGLLISSGATKQLYSPNVGYNGTEFFVSWGSLDYGNQGGLGIQAARVNTAGTLTSGSNIQVSSLPSIATASRYVYPTFAKNGTSALLVWLDNTELSGSQKGLAGLAVAPF</sequence>
<comment type="caution">
    <text evidence="1">The sequence shown here is derived from an EMBL/GenBank/DDBJ whole genome shotgun (WGS) entry which is preliminary data.</text>
</comment>
<dbReference type="AlphaFoldDB" id="A0A1J5TRY6"/>
<evidence type="ECO:0000313" key="1">
    <source>
        <dbReference type="EMBL" id="OIR16476.1"/>
    </source>
</evidence>
<protein>
    <submittedName>
        <fullName evidence="1">Uncharacterized protein</fullName>
    </submittedName>
</protein>
<dbReference type="Gene3D" id="2.40.360.20">
    <property type="match status" value="1"/>
</dbReference>
<reference evidence="1" key="1">
    <citation type="submission" date="2016-10" db="EMBL/GenBank/DDBJ databases">
        <title>Sequence of Gallionella enrichment culture.</title>
        <authorList>
            <person name="Poehlein A."/>
            <person name="Muehling M."/>
            <person name="Daniel R."/>
        </authorList>
    </citation>
    <scope>NUCLEOTIDE SEQUENCE</scope>
</reference>
<proteinExistence type="predicted"/>
<accession>A0A1J5TRY6</accession>
<dbReference type="EMBL" id="MLJW01000007">
    <property type="protein sequence ID" value="OIR16476.1"/>
    <property type="molecule type" value="Genomic_DNA"/>
</dbReference>
<gene>
    <name evidence="1" type="ORF">GALL_32010</name>
</gene>
<name>A0A1J5TRY6_9ZZZZ</name>
<organism evidence="1">
    <name type="scientific">mine drainage metagenome</name>
    <dbReference type="NCBI Taxonomy" id="410659"/>
    <lineage>
        <taxon>unclassified sequences</taxon>
        <taxon>metagenomes</taxon>
        <taxon>ecological metagenomes</taxon>
    </lineage>
</organism>